<dbReference type="GO" id="GO:0008473">
    <property type="term" value="F:ornithine cyclodeaminase activity"/>
    <property type="evidence" value="ECO:0007669"/>
    <property type="project" value="UniProtKB-EC"/>
</dbReference>
<dbReference type="KEGG" id="brv:CFK39_11375"/>
<dbReference type="NCBIfam" id="NF005762">
    <property type="entry name" value="PRK07589.1"/>
    <property type="match status" value="1"/>
</dbReference>
<dbReference type="Gene3D" id="3.30.1780.10">
    <property type="entry name" value="ornithine cyclodeaminase, domain 1"/>
    <property type="match status" value="1"/>
</dbReference>
<dbReference type="Proteomes" id="UP000198398">
    <property type="component" value="Chromosome"/>
</dbReference>
<dbReference type="PANTHER" id="PTHR13812:SF19">
    <property type="entry name" value="KETIMINE REDUCTASE MU-CRYSTALLIN"/>
    <property type="match status" value="1"/>
</dbReference>
<dbReference type="EMBL" id="CP022316">
    <property type="protein sequence ID" value="ASK66322.1"/>
    <property type="molecule type" value="Genomic_DNA"/>
</dbReference>
<name>A0A220UEK4_9MICO</name>
<organism evidence="1 2">
    <name type="scientific">Brachybacterium avium</name>
    <dbReference type="NCBI Taxonomy" id="2017485"/>
    <lineage>
        <taxon>Bacteria</taxon>
        <taxon>Bacillati</taxon>
        <taxon>Actinomycetota</taxon>
        <taxon>Actinomycetes</taxon>
        <taxon>Micrococcales</taxon>
        <taxon>Dermabacteraceae</taxon>
        <taxon>Brachybacterium</taxon>
    </lineage>
</organism>
<sequence>MPHLLDVPGMSRWIQRDGTENVLTSMVRVLEEDLSRWDSFEKIPRVASHTPYGVVELMPITDGELYAFKYVNGHPLNPARGLQTVTAFGVLADMDNGYPIFFAEMTLLTALRTAALSALAARELVRTGARVHAMLGAGSQAEFQALAFRAVLGIDQLRVFDVDQSAMEKVRRNLEPLGITVHLAESVDEAIAGADVITTCTADKARAAVLRRDQVRPGVHVNAIGGDCPGKTELDPGILEAARVVVEYAPQTRIEGEIQQLPEDFEVTELWEVLAGEAAGRADDAEITVFDSVGFALADFSALRCAQEATQGTDLLSWIDVIADPDDPKDLFSLLTAAAADG</sequence>
<dbReference type="PANTHER" id="PTHR13812">
    <property type="entry name" value="KETIMINE REDUCTASE MU-CRYSTALLIN"/>
    <property type="match status" value="1"/>
</dbReference>
<dbReference type="InterPro" id="IPR036291">
    <property type="entry name" value="NAD(P)-bd_dom_sf"/>
</dbReference>
<dbReference type="Gene3D" id="3.40.50.720">
    <property type="entry name" value="NAD(P)-binding Rossmann-like Domain"/>
    <property type="match status" value="1"/>
</dbReference>
<evidence type="ECO:0000313" key="1">
    <source>
        <dbReference type="EMBL" id="ASK66322.1"/>
    </source>
</evidence>
<dbReference type="Pfam" id="PF02423">
    <property type="entry name" value="OCD_Mu_crystall"/>
    <property type="match status" value="1"/>
</dbReference>
<proteinExistence type="predicted"/>
<dbReference type="InterPro" id="IPR023401">
    <property type="entry name" value="ODC_N"/>
</dbReference>
<gene>
    <name evidence="1" type="ORF">CFK39_11375</name>
</gene>
<dbReference type="EC" id="4.3.1.12" evidence="1"/>
<reference evidence="2" key="1">
    <citation type="submission" date="2017-07" db="EMBL/GenBank/DDBJ databases">
        <title>Brachybacterium sp. VR2415.</title>
        <authorList>
            <person name="Tak E.J."/>
            <person name="Bae J.-W."/>
        </authorList>
    </citation>
    <scope>NUCLEOTIDE SEQUENCE [LARGE SCALE GENOMIC DNA]</scope>
    <source>
        <strain evidence="2">VR2415</strain>
    </source>
</reference>
<keyword evidence="2" id="KW-1185">Reference proteome</keyword>
<dbReference type="AlphaFoldDB" id="A0A220UEK4"/>
<keyword evidence="1" id="KW-0456">Lyase</keyword>
<dbReference type="InterPro" id="IPR003462">
    <property type="entry name" value="ODC_Mu_crystall"/>
</dbReference>
<dbReference type="RefSeq" id="WP_089065563.1">
    <property type="nucleotide sequence ID" value="NZ_CP022316.1"/>
</dbReference>
<dbReference type="SUPFAM" id="SSF51735">
    <property type="entry name" value="NAD(P)-binding Rossmann-fold domains"/>
    <property type="match status" value="1"/>
</dbReference>
<dbReference type="OrthoDB" id="7209364at2"/>
<protein>
    <submittedName>
        <fullName evidence="1">Ornithine cyclodeaminase</fullName>
        <ecNumber evidence="1">4.3.1.12</ecNumber>
    </submittedName>
</protein>
<accession>A0A220UEK4</accession>
<evidence type="ECO:0000313" key="2">
    <source>
        <dbReference type="Proteomes" id="UP000198398"/>
    </source>
</evidence>